<dbReference type="AlphaFoldDB" id="A0A2X4TLW5"/>
<dbReference type="Proteomes" id="UP000248731">
    <property type="component" value="Chromosome 1"/>
</dbReference>
<keyword evidence="4" id="KW-0963">Cytoplasm</keyword>
<dbReference type="EMBL" id="LS483466">
    <property type="protein sequence ID" value="SQI21090.1"/>
    <property type="molecule type" value="Genomic_DNA"/>
</dbReference>
<accession>A0A2X4TLW5</accession>
<evidence type="ECO:0000256" key="3">
    <source>
        <dbReference type="ARBA" id="ARBA00018270"/>
    </source>
</evidence>
<comment type="subcellular location">
    <subcellularLocation>
        <location evidence="1">Cytoplasm</location>
    </subcellularLocation>
</comment>
<evidence type="ECO:0000256" key="2">
    <source>
        <dbReference type="ARBA" id="ARBA00008499"/>
    </source>
</evidence>
<evidence type="ECO:0000256" key="4">
    <source>
        <dbReference type="ARBA" id="ARBA00022490"/>
    </source>
</evidence>
<evidence type="ECO:0000313" key="6">
    <source>
        <dbReference type="Proteomes" id="UP000248731"/>
    </source>
</evidence>
<sequence>MLTQEFSRGFAETVICKFGYVFYNDMKKKPVAQAERQHYLLENPFVYGLLSRLRIAIVVNCFYTC</sequence>
<keyword evidence="6" id="KW-1185">Reference proteome</keyword>
<reference evidence="5 6" key="1">
    <citation type="submission" date="2018-06" db="EMBL/GenBank/DDBJ databases">
        <authorList>
            <consortium name="Pathogen Informatics"/>
            <person name="Doyle S."/>
        </authorList>
    </citation>
    <scope>NUCLEOTIDE SEQUENCE [LARGE SCALE GENOMIC DNA]</scope>
    <source>
        <strain evidence="5 6">NCTC7307</strain>
    </source>
</reference>
<dbReference type="InterPro" id="IPR020196">
    <property type="entry name" value="Uncharacterised_YqgB"/>
</dbReference>
<dbReference type="Pfam" id="PF11036">
    <property type="entry name" value="YqgB"/>
    <property type="match status" value="1"/>
</dbReference>
<organism evidence="5 6">
    <name type="scientific">Salmonella enterica subsp. arizonae</name>
    <dbReference type="NCBI Taxonomy" id="59203"/>
    <lineage>
        <taxon>Bacteria</taxon>
        <taxon>Pseudomonadati</taxon>
        <taxon>Pseudomonadota</taxon>
        <taxon>Gammaproteobacteria</taxon>
        <taxon>Enterobacterales</taxon>
        <taxon>Enterobacteriaceae</taxon>
        <taxon>Salmonella</taxon>
    </lineage>
</organism>
<evidence type="ECO:0000256" key="1">
    <source>
        <dbReference type="ARBA" id="ARBA00004496"/>
    </source>
</evidence>
<name>A0A2X4TLW5_SALER</name>
<dbReference type="NCBIfam" id="NF033844">
    <property type="entry name" value="small_YqgB"/>
    <property type="match status" value="1"/>
</dbReference>
<dbReference type="GO" id="GO:0005737">
    <property type="term" value="C:cytoplasm"/>
    <property type="evidence" value="ECO:0007669"/>
    <property type="project" value="UniProtKB-SubCell"/>
</dbReference>
<gene>
    <name evidence="5" type="primary">SBOV31471</name>
    <name evidence="5" type="ORF">NCTC7307_00945</name>
</gene>
<proteinExistence type="inferred from homology"/>
<protein>
    <recommendedName>
        <fullName evidence="3">Uncharacterized protein YqgB</fullName>
    </recommendedName>
</protein>
<evidence type="ECO:0000313" key="5">
    <source>
        <dbReference type="EMBL" id="SQI21090.1"/>
    </source>
</evidence>
<comment type="similarity">
    <text evidence="2">Belongs to the YqgB family.</text>
</comment>